<dbReference type="Proteomes" id="UP000095488">
    <property type="component" value="Unassembled WGS sequence"/>
</dbReference>
<keyword evidence="2" id="KW-1185">Reference proteome</keyword>
<dbReference type="InterPro" id="IPR014975">
    <property type="entry name" value="DUF1836"/>
</dbReference>
<dbReference type="PANTHER" id="PTHR40056">
    <property type="entry name" value="HYPOTHETICAL CYTOSOLIC PROTEIN"/>
    <property type="match status" value="1"/>
</dbReference>
<accession>A0ABM9USG0</accession>
<dbReference type="PANTHER" id="PTHR40056:SF1">
    <property type="entry name" value="DUF1836 DOMAIN-CONTAINING PROTEIN"/>
    <property type="match status" value="1"/>
</dbReference>
<evidence type="ECO:0000313" key="1">
    <source>
        <dbReference type="EMBL" id="CUO22575.1"/>
    </source>
</evidence>
<dbReference type="Pfam" id="PF08876">
    <property type="entry name" value="DUF1836"/>
    <property type="match status" value="1"/>
</dbReference>
<sequence length="201" mass="23304">MSCSDLNNDYIMNIIEDISKCNMVAYDDLPKYDLFLSQVIDYLNDKFPDDKYTNNIVQNYIKSEVISKPEDGKKRGYTKMHLAQLALLSYMRPLLTTEEIKKVFKLAFNNINDRTDDILSWEDAYQGFCEIQEKSVKDFLSVPLLDEGKLEELIKGTNKIQNEKDAEAIRTFLIVMTLIARGSVIKSLVQKIVEDYYSTHE</sequence>
<comment type="caution">
    <text evidence="1">The sequence shown here is derived from an EMBL/GenBank/DDBJ whole genome shotgun (WGS) entry which is preliminary data.</text>
</comment>
<proteinExistence type="predicted"/>
<organism evidence="1 2">
    <name type="scientific">Sarcina ventriculi</name>
    <name type="common">Clostridium ventriculi</name>
    <dbReference type="NCBI Taxonomy" id="1267"/>
    <lineage>
        <taxon>Bacteria</taxon>
        <taxon>Bacillati</taxon>
        <taxon>Bacillota</taxon>
        <taxon>Clostridia</taxon>
        <taxon>Eubacteriales</taxon>
        <taxon>Clostridiaceae</taxon>
        <taxon>Sarcina</taxon>
    </lineage>
</organism>
<reference evidence="1 2" key="1">
    <citation type="submission" date="2015-09" db="EMBL/GenBank/DDBJ databases">
        <authorList>
            <consortium name="Pathogen Informatics"/>
        </authorList>
    </citation>
    <scope>NUCLEOTIDE SEQUENCE [LARGE SCALE GENOMIC DNA]</scope>
    <source>
        <strain evidence="1 2">2789STDY5834858</strain>
    </source>
</reference>
<evidence type="ECO:0000313" key="2">
    <source>
        <dbReference type="Proteomes" id="UP000095488"/>
    </source>
</evidence>
<protein>
    <submittedName>
        <fullName evidence="1">Domain of uncharacterized function (DUF1836)</fullName>
    </submittedName>
</protein>
<name>A0ABM9USG0_SARVE</name>
<dbReference type="EMBL" id="CYZR01000011">
    <property type="protein sequence ID" value="CUO22575.1"/>
    <property type="molecule type" value="Genomic_DNA"/>
</dbReference>
<gene>
    <name evidence="1" type="ORF">ERS852473_02245</name>
</gene>